<dbReference type="InterPro" id="IPR035513">
    <property type="entry name" value="Invertase/methylesterase_inhib"/>
</dbReference>
<dbReference type="OrthoDB" id="1915198at2759"/>
<dbReference type="Pfam" id="PF04043">
    <property type="entry name" value="PMEI"/>
    <property type="match status" value="1"/>
</dbReference>
<evidence type="ECO:0000256" key="1">
    <source>
        <dbReference type="ARBA" id="ARBA00022729"/>
    </source>
</evidence>
<dbReference type="Proteomes" id="UP000594638">
    <property type="component" value="Unassembled WGS sequence"/>
</dbReference>
<dbReference type="SMART" id="SM00856">
    <property type="entry name" value="PMEI"/>
    <property type="match status" value="1"/>
</dbReference>
<feature type="chain" id="PRO_5035944288" evidence="4">
    <location>
        <begin position="26"/>
        <end position="186"/>
    </location>
</feature>
<dbReference type="AlphaFoldDB" id="A0A8S0Q4A4"/>
<evidence type="ECO:0000313" key="7">
    <source>
        <dbReference type="Proteomes" id="UP000594638"/>
    </source>
</evidence>
<feature type="signal peptide" evidence="4">
    <location>
        <begin position="1"/>
        <end position="25"/>
    </location>
</feature>
<dbReference type="EMBL" id="CACTIH010000613">
    <property type="protein sequence ID" value="CAA2961766.1"/>
    <property type="molecule type" value="Genomic_DNA"/>
</dbReference>
<dbReference type="CDD" id="cd15795">
    <property type="entry name" value="PMEI-Pla_a_1_like"/>
    <property type="match status" value="1"/>
</dbReference>
<dbReference type="GO" id="GO:0005576">
    <property type="term" value="C:extracellular region"/>
    <property type="evidence" value="ECO:0007669"/>
    <property type="project" value="UniProtKB-ARBA"/>
</dbReference>
<sequence>MSPFFSFILPTLFLSFLISTHPINGQNLINRTCKTIARGDPNIGYNFCTTSLQAAPASQCASLRGLGIISIRLVRYNVTDTRCHIKHLMKHRKIDPYSKLYLKDCFELFSNAISSVKLAMKYYNSKRYDDANIQISGVMDATTTCEDGFSEREGLVSPLTKRNRNTFELAAVVLSIMQEIQKGSNV</sequence>
<accession>A0A8S0Q4A4</accession>
<comment type="similarity">
    <text evidence="3">Belongs to the PMEI family.</text>
</comment>
<keyword evidence="1 4" id="KW-0732">Signal</keyword>
<keyword evidence="2" id="KW-1015">Disulfide bond</keyword>
<keyword evidence="7" id="KW-1185">Reference proteome</keyword>
<dbReference type="PANTHER" id="PTHR35357">
    <property type="entry name" value="OS02G0537100 PROTEIN"/>
    <property type="match status" value="1"/>
</dbReference>
<dbReference type="PANTHER" id="PTHR35357:SF17">
    <property type="entry name" value="PECTINESTERASE INHIBITOR 12"/>
    <property type="match status" value="1"/>
</dbReference>
<dbReference type="SUPFAM" id="SSF101148">
    <property type="entry name" value="Plant invertase/pectin methylesterase inhibitor"/>
    <property type="match status" value="1"/>
</dbReference>
<proteinExistence type="inferred from homology"/>
<reference evidence="6 7" key="1">
    <citation type="submission" date="2019-12" db="EMBL/GenBank/DDBJ databases">
        <authorList>
            <person name="Alioto T."/>
            <person name="Alioto T."/>
            <person name="Gomez Garrido J."/>
        </authorList>
    </citation>
    <scope>NUCLEOTIDE SEQUENCE [LARGE SCALE GENOMIC DNA]</scope>
</reference>
<evidence type="ECO:0000256" key="3">
    <source>
        <dbReference type="ARBA" id="ARBA00038471"/>
    </source>
</evidence>
<comment type="caution">
    <text evidence="6">The sequence shown here is derived from an EMBL/GenBank/DDBJ whole genome shotgun (WGS) entry which is preliminary data.</text>
</comment>
<dbReference type="InterPro" id="IPR034088">
    <property type="entry name" value="Pla_a_1-like"/>
</dbReference>
<dbReference type="InterPro" id="IPR006501">
    <property type="entry name" value="Pectinesterase_inhib_dom"/>
</dbReference>
<organism evidence="6 7">
    <name type="scientific">Olea europaea subsp. europaea</name>
    <dbReference type="NCBI Taxonomy" id="158383"/>
    <lineage>
        <taxon>Eukaryota</taxon>
        <taxon>Viridiplantae</taxon>
        <taxon>Streptophyta</taxon>
        <taxon>Embryophyta</taxon>
        <taxon>Tracheophyta</taxon>
        <taxon>Spermatophyta</taxon>
        <taxon>Magnoliopsida</taxon>
        <taxon>eudicotyledons</taxon>
        <taxon>Gunneridae</taxon>
        <taxon>Pentapetalae</taxon>
        <taxon>asterids</taxon>
        <taxon>lamiids</taxon>
        <taxon>Lamiales</taxon>
        <taxon>Oleaceae</taxon>
        <taxon>Oleeae</taxon>
        <taxon>Olea</taxon>
    </lineage>
</organism>
<evidence type="ECO:0000259" key="5">
    <source>
        <dbReference type="SMART" id="SM00856"/>
    </source>
</evidence>
<gene>
    <name evidence="6" type="ORF">OLEA9_A048969</name>
</gene>
<protein>
    <submittedName>
        <fullName evidence="6">Invertase inhibitor</fullName>
    </submittedName>
</protein>
<feature type="domain" description="Pectinesterase inhibitor" evidence="5">
    <location>
        <begin position="24"/>
        <end position="176"/>
    </location>
</feature>
<evidence type="ECO:0000256" key="2">
    <source>
        <dbReference type="ARBA" id="ARBA00023157"/>
    </source>
</evidence>
<dbReference type="NCBIfam" id="TIGR01614">
    <property type="entry name" value="PME_inhib"/>
    <property type="match status" value="1"/>
</dbReference>
<dbReference type="Gene3D" id="1.20.140.40">
    <property type="entry name" value="Invertase/pectin methylesterase inhibitor family protein"/>
    <property type="match status" value="1"/>
</dbReference>
<dbReference type="Gramene" id="OE9A048969T1">
    <property type="protein sequence ID" value="OE9A048969C1"/>
    <property type="gene ID" value="OE9A048969"/>
</dbReference>
<evidence type="ECO:0000256" key="4">
    <source>
        <dbReference type="SAM" id="SignalP"/>
    </source>
</evidence>
<name>A0A8S0Q4A4_OLEEU</name>
<dbReference type="GO" id="GO:0004857">
    <property type="term" value="F:enzyme inhibitor activity"/>
    <property type="evidence" value="ECO:0007669"/>
    <property type="project" value="InterPro"/>
</dbReference>
<evidence type="ECO:0000313" key="6">
    <source>
        <dbReference type="EMBL" id="CAA2961766.1"/>
    </source>
</evidence>
<dbReference type="FunFam" id="1.20.140.40:FF:000002">
    <property type="entry name" value="Putative invertase inhibitor"/>
    <property type="match status" value="1"/>
</dbReference>